<reference evidence="10 11" key="1">
    <citation type="submission" date="2020-08" db="EMBL/GenBank/DDBJ databases">
        <title>Genomic Encyclopedia of Type Strains, Phase IV (KMG-IV): sequencing the most valuable type-strain genomes for metagenomic binning, comparative biology and taxonomic classification.</title>
        <authorList>
            <person name="Goeker M."/>
        </authorList>
    </citation>
    <scope>NUCLEOTIDE SEQUENCE [LARGE SCALE GENOMIC DNA]</scope>
    <source>
        <strain evidence="10 11">DSM 28101</strain>
    </source>
</reference>
<dbReference type="Gene3D" id="1.20.1250.20">
    <property type="entry name" value="MFS general substrate transporter like domains"/>
    <property type="match status" value="2"/>
</dbReference>
<evidence type="ECO:0000256" key="7">
    <source>
        <dbReference type="SAM" id="MobiDB-lite"/>
    </source>
</evidence>
<sequence length="433" mass="44956">MRLLSRYFEPFAKNPQLILVCAMSVFVMSGVGLVAPILSVYASTFSASATLAGMIITLFGVGRLIINLPAGLMSQWCGKRVLLIAGTIILVIGAVGAALAETLTMLVVSRFIQGIGSGIYMTIAQAMMAQIAAPEERGRTMALYQSAILVGTGIGPMVGGMLAGQFGLSAPFWAYAVVCSTAALLAFFIIEPEGSATHRADDTPTARGRKGANRRLFTDRTFLLVCLVSFGIFFTRTASQWTLIPLIAATHYDMNIGTIGLLLTVQSLSNFLILPATGAMVDRVGARPLTIISALIIASSLLMMGFGPGPGWLWAGMVILGIGGGINAPSIVSYAADIAPAYSYGPAMGLLRTWGDAGFVIGPIVVGTLADAAGMGTLGGLIANSLLMGVAGLALLALGRGRSSAGDLATNTLSKKPLSPESGPELKQRKRHA</sequence>
<proteinExistence type="predicted"/>
<dbReference type="AlphaFoldDB" id="A0A7W6KI20"/>
<name>A0A7W6KI20_9HYPH</name>
<feature type="transmembrane region" description="Helical" evidence="8">
    <location>
        <begin position="172"/>
        <end position="190"/>
    </location>
</feature>
<feature type="transmembrane region" description="Helical" evidence="8">
    <location>
        <begin position="81"/>
        <end position="99"/>
    </location>
</feature>
<evidence type="ECO:0000313" key="11">
    <source>
        <dbReference type="Proteomes" id="UP000530571"/>
    </source>
</evidence>
<evidence type="ECO:0000256" key="3">
    <source>
        <dbReference type="ARBA" id="ARBA00022475"/>
    </source>
</evidence>
<comment type="subcellular location">
    <subcellularLocation>
        <location evidence="1">Cell membrane</location>
        <topology evidence="1">Multi-pass membrane protein</topology>
    </subcellularLocation>
</comment>
<evidence type="ECO:0000256" key="1">
    <source>
        <dbReference type="ARBA" id="ARBA00004651"/>
    </source>
</evidence>
<dbReference type="InterPro" id="IPR050171">
    <property type="entry name" value="MFS_Transporters"/>
</dbReference>
<feature type="transmembrane region" description="Helical" evidence="8">
    <location>
        <begin position="312"/>
        <end position="336"/>
    </location>
</feature>
<evidence type="ECO:0000256" key="2">
    <source>
        <dbReference type="ARBA" id="ARBA00022448"/>
    </source>
</evidence>
<feature type="transmembrane region" description="Helical" evidence="8">
    <location>
        <begin position="217"/>
        <end position="234"/>
    </location>
</feature>
<feature type="transmembrane region" description="Helical" evidence="8">
    <location>
        <begin position="357"/>
        <end position="375"/>
    </location>
</feature>
<dbReference type="InterPro" id="IPR036259">
    <property type="entry name" value="MFS_trans_sf"/>
</dbReference>
<comment type="caution">
    <text evidence="10">The sequence shown here is derived from an EMBL/GenBank/DDBJ whole genome shotgun (WGS) entry which is preliminary data.</text>
</comment>
<evidence type="ECO:0000259" key="9">
    <source>
        <dbReference type="PROSITE" id="PS50850"/>
    </source>
</evidence>
<dbReference type="PROSITE" id="PS50850">
    <property type="entry name" value="MFS"/>
    <property type="match status" value="1"/>
</dbReference>
<accession>A0A7W6KI20</accession>
<keyword evidence="2" id="KW-0813">Transport</keyword>
<feature type="transmembrane region" description="Helical" evidence="8">
    <location>
        <begin position="143"/>
        <end position="166"/>
    </location>
</feature>
<protein>
    <submittedName>
        <fullName evidence="10">Multidrug resistance protein</fullName>
    </submittedName>
</protein>
<dbReference type="PANTHER" id="PTHR23517">
    <property type="entry name" value="RESISTANCE PROTEIN MDTM, PUTATIVE-RELATED-RELATED"/>
    <property type="match status" value="1"/>
</dbReference>
<feature type="domain" description="Major facilitator superfamily (MFS) profile" evidence="9">
    <location>
        <begin position="16"/>
        <end position="403"/>
    </location>
</feature>
<dbReference type="InterPro" id="IPR020846">
    <property type="entry name" value="MFS_dom"/>
</dbReference>
<dbReference type="EMBL" id="JACIDZ010000001">
    <property type="protein sequence ID" value="MBB4120353.1"/>
    <property type="molecule type" value="Genomic_DNA"/>
</dbReference>
<dbReference type="GO" id="GO:0022857">
    <property type="term" value="F:transmembrane transporter activity"/>
    <property type="evidence" value="ECO:0007669"/>
    <property type="project" value="InterPro"/>
</dbReference>
<evidence type="ECO:0000256" key="8">
    <source>
        <dbReference type="SAM" id="Phobius"/>
    </source>
</evidence>
<evidence type="ECO:0000313" key="10">
    <source>
        <dbReference type="EMBL" id="MBB4120353.1"/>
    </source>
</evidence>
<organism evidence="10 11">
    <name type="scientific">Martelella radicis</name>
    <dbReference type="NCBI Taxonomy" id="1397476"/>
    <lineage>
        <taxon>Bacteria</taxon>
        <taxon>Pseudomonadati</taxon>
        <taxon>Pseudomonadota</taxon>
        <taxon>Alphaproteobacteria</taxon>
        <taxon>Hyphomicrobiales</taxon>
        <taxon>Aurantimonadaceae</taxon>
        <taxon>Martelella</taxon>
    </lineage>
</organism>
<evidence type="ECO:0000256" key="5">
    <source>
        <dbReference type="ARBA" id="ARBA00022989"/>
    </source>
</evidence>
<gene>
    <name evidence="10" type="ORF">GGR30_000248</name>
</gene>
<dbReference type="InterPro" id="IPR011701">
    <property type="entry name" value="MFS"/>
</dbReference>
<dbReference type="PRINTS" id="PR01035">
    <property type="entry name" value="TCRTETA"/>
</dbReference>
<dbReference type="InterPro" id="IPR001958">
    <property type="entry name" value="Tet-R_TetA/multi-R_MdtG-like"/>
</dbReference>
<evidence type="ECO:0000256" key="4">
    <source>
        <dbReference type="ARBA" id="ARBA00022692"/>
    </source>
</evidence>
<dbReference type="SUPFAM" id="SSF103473">
    <property type="entry name" value="MFS general substrate transporter"/>
    <property type="match status" value="1"/>
</dbReference>
<evidence type="ECO:0000256" key="6">
    <source>
        <dbReference type="ARBA" id="ARBA00023136"/>
    </source>
</evidence>
<feature type="transmembrane region" description="Helical" evidence="8">
    <location>
        <begin position="286"/>
        <end position="306"/>
    </location>
</feature>
<feature type="transmembrane region" description="Helical" evidence="8">
    <location>
        <begin position="381"/>
        <end position="398"/>
    </location>
</feature>
<dbReference type="CDD" id="cd17325">
    <property type="entry name" value="MFS_MdtG_SLC18_like"/>
    <property type="match status" value="1"/>
</dbReference>
<keyword evidence="6 8" id="KW-0472">Membrane</keyword>
<keyword evidence="3" id="KW-1003">Cell membrane</keyword>
<dbReference type="Proteomes" id="UP000530571">
    <property type="component" value="Unassembled WGS sequence"/>
</dbReference>
<feature type="transmembrane region" description="Helical" evidence="8">
    <location>
        <begin position="48"/>
        <end position="69"/>
    </location>
</feature>
<dbReference type="GO" id="GO:0005886">
    <property type="term" value="C:plasma membrane"/>
    <property type="evidence" value="ECO:0007669"/>
    <property type="project" value="UniProtKB-SubCell"/>
</dbReference>
<feature type="transmembrane region" description="Helical" evidence="8">
    <location>
        <begin position="254"/>
        <end position="274"/>
    </location>
</feature>
<keyword evidence="4 8" id="KW-0812">Transmembrane</keyword>
<feature type="transmembrane region" description="Helical" evidence="8">
    <location>
        <begin position="20"/>
        <end position="42"/>
    </location>
</feature>
<keyword evidence="5 8" id="KW-1133">Transmembrane helix</keyword>
<keyword evidence="11" id="KW-1185">Reference proteome</keyword>
<dbReference type="PANTHER" id="PTHR23517:SF3">
    <property type="entry name" value="INTEGRAL MEMBRANE TRANSPORT PROTEIN"/>
    <property type="match status" value="1"/>
</dbReference>
<feature type="region of interest" description="Disordered" evidence="7">
    <location>
        <begin position="408"/>
        <end position="433"/>
    </location>
</feature>
<dbReference type="RefSeq" id="WP_183481465.1">
    <property type="nucleotide sequence ID" value="NZ_JACIDZ010000001.1"/>
</dbReference>
<dbReference type="Pfam" id="PF07690">
    <property type="entry name" value="MFS_1"/>
    <property type="match status" value="1"/>
</dbReference>